<feature type="region of interest" description="Disordered" evidence="1">
    <location>
        <begin position="1"/>
        <end position="57"/>
    </location>
</feature>
<dbReference type="Proteomes" id="UP000652761">
    <property type="component" value="Unassembled WGS sequence"/>
</dbReference>
<feature type="compositionally biased region" description="Low complexity" evidence="1">
    <location>
        <begin position="28"/>
        <end position="42"/>
    </location>
</feature>
<dbReference type="EMBL" id="NMUH01000160">
    <property type="protein sequence ID" value="MQL73290.1"/>
    <property type="molecule type" value="Genomic_DNA"/>
</dbReference>
<proteinExistence type="predicted"/>
<feature type="non-terminal residue" evidence="2">
    <location>
        <position position="143"/>
    </location>
</feature>
<protein>
    <submittedName>
        <fullName evidence="2">Uncharacterized protein</fullName>
    </submittedName>
</protein>
<comment type="caution">
    <text evidence="2">The sequence shown here is derived from an EMBL/GenBank/DDBJ whole genome shotgun (WGS) entry which is preliminary data.</text>
</comment>
<feature type="compositionally biased region" description="Polar residues" evidence="1">
    <location>
        <begin position="1"/>
        <end position="17"/>
    </location>
</feature>
<sequence>MQNPEIATGSQRVGTRTRQGDVRNATGRSDQAARLRQSASSLSERDGGCYRDKTSERGLSGRRLHRVCAWRLQRKDMFLDCSPELPYIDTRFDFPVVDFKMTVCAGRSRRNGEEDELLVVVPQLLSHQELLDTTPASSKLVPR</sequence>
<organism evidence="2 3">
    <name type="scientific">Colocasia esculenta</name>
    <name type="common">Wild taro</name>
    <name type="synonym">Arum esculentum</name>
    <dbReference type="NCBI Taxonomy" id="4460"/>
    <lineage>
        <taxon>Eukaryota</taxon>
        <taxon>Viridiplantae</taxon>
        <taxon>Streptophyta</taxon>
        <taxon>Embryophyta</taxon>
        <taxon>Tracheophyta</taxon>
        <taxon>Spermatophyta</taxon>
        <taxon>Magnoliopsida</taxon>
        <taxon>Liliopsida</taxon>
        <taxon>Araceae</taxon>
        <taxon>Aroideae</taxon>
        <taxon>Colocasieae</taxon>
        <taxon>Colocasia</taxon>
    </lineage>
</organism>
<evidence type="ECO:0000313" key="2">
    <source>
        <dbReference type="EMBL" id="MQL73290.1"/>
    </source>
</evidence>
<reference evidence="2" key="1">
    <citation type="submission" date="2017-07" db="EMBL/GenBank/DDBJ databases">
        <title>Taro Niue Genome Assembly and Annotation.</title>
        <authorList>
            <person name="Atibalentja N."/>
            <person name="Keating K."/>
            <person name="Fields C.J."/>
        </authorList>
    </citation>
    <scope>NUCLEOTIDE SEQUENCE</scope>
    <source>
        <strain evidence="2">Niue_2</strain>
        <tissue evidence="2">Leaf</tissue>
    </source>
</reference>
<evidence type="ECO:0000313" key="3">
    <source>
        <dbReference type="Proteomes" id="UP000652761"/>
    </source>
</evidence>
<gene>
    <name evidence="2" type="ORF">Taro_005628</name>
</gene>
<dbReference type="AlphaFoldDB" id="A0A843TUW6"/>
<evidence type="ECO:0000256" key="1">
    <source>
        <dbReference type="SAM" id="MobiDB-lite"/>
    </source>
</evidence>
<keyword evidence="3" id="KW-1185">Reference proteome</keyword>
<feature type="compositionally biased region" description="Basic and acidic residues" evidence="1">
    <location>
        <begin position="43"/>
        <end position="56"/>
    </location>
</feature>
<accession>A0A843TUW6</accession>
<name>A0A843TUW6_COLES</name>